<dbReference type="Gene3D" id="1.20.120.350">
    <property type="entry name" value="Voltage-gated potassium channels. Chain C"/>
    <property type="match status" value="1"/>
</dbReference>
<keyword evidence="11" id="KW-0407">Ion channel</keyword>
<comment type="subcellular location">
    <subcellularLocation>
        <location evidence="1">Membrane</location>
        <topology evidence="1">Multi-pass membrane protein</topology>
    </subcellularLocation>
</comment>
<evidence type="ECO:0000256" key="2">
    <source>
        <dbReference type="ARBA" id="ARBA00022448"/>
    </source>
</evidence>
<dbReference type="InterPro" id="IPR027359">
    <property type="entry name" value="Volt_channel_dom_sf"/>
</dbReference>
<dbReference type="GO" id="GO:0001508">
    <property type="term" value="P:action potential"/>
    <property type="evidence" value="ECO:0007669"/>
    <property type="project" value="TreeGrafter"/>
</dbReference>
<dbReference type="Pfam" id="PF00520">
    <property type="entry name" value="Ion_trans"/>
    <property type="match status" value="1"/>
</dbReference>
<dbReference type="KEGG" id="tcd:AAIA72_05810"/>
<dbReference type="PANTHER" id="PTHR11537">
    <property type="entry name" value="VOLTAGE-GATED POTASSIUM CHANNEL"/>
    <property type="match status" value="1"/>
</dbReference>
<proteinExistence type="predicted"/>
<dbReference type="InterPro" id="IPR028325">
    <property type="entry name" value="VG_K_chnl"/>
</dbReference>
<dbReference type="PANTHER" id="PTHR11537:SF254">
    <property type="entry name" value="POTASSIUM VOLTAGE-GATED CHANNEL PROTEIN SHAB"/>
    <property type="match status" value="1"/>
</dbReference>
<feature type="transmembrane region" description="Helical" evidence="12">
    <location>
        <begin position="153"/>
        <end position="174"/>
    </location>
</feature>
<keyword evidence="4 12" id="KW-0812">Transmembrane</keyword>
<keyword evidence="5" id="KW-0631">Potassium channel</keyword>
<evidence type="ECO:0000256" key="3">
    <source>
        <dbReference type="ARBA" id="ARBA00022538"/>
    </source>
</evidence>
<evidence type="ECO:0000259" key="13">
    <source>
        <dbReference type="Pfam" id="PF00520"/>
    </source>
</evidence>
<dbReference type="GO" id="GO:0008076">
    <property type="term" value="C:voltage-gated potassium channel complex"/>
    <property type="evidence" value="ECO:0007669"/>
    <property type="project" value="InterPro"/>
</dbReference>
<dbReference type="GO" id="GO:0005249">
    <property type="term" value="F:voltage-gated potassium channel activity"/>
    <property type="evidence" value="ECO:0007669"/>
    <property type="project" value="InterPro"/>
</dbReference>
<evidence type="ECO:0000256" key="6">
    <source>
        <dbReference type="ARBA" id="ARBA00022882"/>
    </source>
</evidence>
<dbReference type="InterPro" id="IPR005821">
    <property type="entry name" value="Ion_trans_dom"/>
</dbReference>
<accession>A0AB39UZF7</accession>
<feature type="transmembrane region" description="Helical" evidence="12">
    <location>
        <begin position="27"/>
        <end position="45"/>
    </location>
</feature>
<feature type="domain" description="Ion transport" evidence="13">
    <location>
        <begin position="26"/>
        <end position="240"/>
    </location>
</feature>
<reference evidence="14" key="1">
    <citation type="submission" date="2024-05" db="EMBL/GenBank/DDBJ databases">
        <title>Genome sequencing of novel strain.</title>
        <authorList>
            <person name="Ganbat D."/>
            <person name="Ganbat S."/>
            <person name="Lee S.-J."/>
        </authorList>
    </citation>
    <scope>NUCLEOTIDE SEQUENCE</scope>
    <source>
        <strain evidence="14">SMD15-11</strain>
    </source>
</reference>
<dbReference type="AlphaFoldDB" id="A0AB39UZF7"/>
<dbReference type="Gene3D" id="1.10.287.70">
    <property type="match status" value="1"/>
</dbReference>
<keyword evidence="8 12" id="KW-1133">Transmembrane helix</keyword>
<dbReference type="FunFam" id="1.10.287.70:FF:000164">
    <property type="entry name" value="Voltage-sensitive potassium channel"/>
    <property type="match status" value="1"/>
</dbReference>
<keyword evidence="9" id="KW-0406">Ion transport</keyword>
<gene>
    <name evidence="14" type="ORF">AAIA72_05810</name>
</gene>
<evidence type="ECO:0000256" key="5">
    <source>
        <dbReference type="ARBA" id="ARBA00022826"/>
    </source>
</evidence>
<keyword evidence="6" id="KW-0851">Voltage-gated channel</keyword>
<evidence type="ECO:0000256" key="7">
    <source>
        <dbReference type="ARBA" id="ARBA00022958"/>
    </source>
</evidence>
<evidence type="ECO:0000256" key="11">
    <source>
        <dbReference type="ARBA" id="ARBA00023303"/>
    </source>
</evidence>
<dbReference type="PRINTS" id="PR00169">
    <property type="entry name" value="KCHANNEL"/>
</dbReference>
<protein>
    <submittedName>
        <fullName evidence="14">Ion transporter</fullName>
    </submittedName>
</protein>
<evidence type="ECO:0000256" key="9">
    <source>
        <dbReference type="ARBA" id="ARBA00023065"/>
    </source>
</evidence>
<name>A0AB39UZF7_9GAMM</name>
<dbReference type="EMBL" id="CP154858">
    <property type="protein sequence ID" value="XDT73483.1"/>
    <property type="molecule type" value="Genomic_DNA"/>
</dbReference>
<feature type="transmembrane region" description="Helical" evidence="12">
    <location>
        <begin position="57"/>
        <end position="76"/>
    </location>
</feature>
<keyword evidence="10 12" id="KW-0472">Membrane</keyword>
<feature type="transmembrane region" description="Helical" evidence="12">
    <location>
        <begin position="88"/>
        <end position="108"/>
    </location>
</feature>
<evidence type="ECO:0000256" key="1">
    <source>
        <dbReference type="ARBA" id="ARBA00004141"/>
    </source>
</evidence>
<keyword evidence="2" id="KW-0813">Transport</keyword>
<sequence length="284" mass="32456">MSEPRQADLRLRLYQIIFESDTPAGKYFDIALIVCILGSVLVVILDSVQALSAKWGMLFNVLEWIFTLLFTAEYLLRIYCTPQRARYIFSFWGLIDLVSVLPSYLAIFLPQAHYVLLVRIFRVVRVFRILRMVKYVKQAETLMQALRQGRQKILVFLCVVMGIVTVFGAIMYLVEGPEHGFTSIPRAMYWAIITLTTVGYGDITPQTEIGQFIASAVMLVGYAVIAVPTGIFTAELATAMRKEYSHHVCTNCHKATHHINAVYCDRCGHKLDREWDHMMNQEDS</sequence>
<organism evidence="14">
    <name type="scientific">Thermohahella caldifontis</name>
    <dbReference type="NCBI Taxonomy" id="3142973"/>
    <lineage>
        <taxon>Bacteria</taxon>
        <taxon>Pseudomonadati</taxon>
        <taxon>Pseudomonadota</taxon>
        <taxon>Gammaproteobacteria</taxon>
        <taxon>Oceanospirillales</taxon>
        <taxon>Hahellaceae</taxon>
        <taxon>Thermohahella</taxon>
    </lineage>
</organism>
<keyword evidence="3" id="KW-0633">Potassium transport</keyword>
<dbReference type="SUPFAM" id="SSF81324">
    <property type="entry name" value="Voltage-gated potassium channels"/>
    <property type="match status" value="1"/>
</dbReference>
<evidence type="ECO:0000256" key="4">
    <source>
        <dbReference type="ARBA" id="ARBA00022692"/>
    </source>
</evidence>
<evidence type="ECO:0000256" key="10">
    <source>
        <dbReference type="ARBA" id="ARBA00023136"/>
    </source>
</evidence>
<evidence type="ECO:0000313" key="14">
    <source>
        <dbReference type="EMBL" id="XDT73483.1"/>
    </source>
</evidence>
<feature type="transmembrane region" description="Helical" evidence="12">
    <location>
        <begin position="212"/>
        <end position="234"/>
    </location>
</feature>
<dbReference type="RefSeq" id="WP_369602474.1">
    <property type="nucleotide sequence ID" value="NZ_CP154858.1"/>
</dbReference>
<keyword evidence="7" id="KW-0630">Potassium</keyword>
<evidence type="ECO:0000256" key="8">
    <source>
        <dbReference type="ARBA" id="ARBA00022989"/>
    </source>
</evidence>
<evidence type="ECO:0000256" key="12">
    <source>
        <dbReference type="SAM" id="Phobius"/>
    </source>
</evidence>